<gene>
    <name evidence="2" type="ORF">EEDITHA_LOCUS2862</name>
</gene>
<reference evidence="2" key="1">
    <citation type="submission" date="2022-03" db="EMBL/GenBank/DDBJ databases">
        <authorList>
            <person name="Tunstrom K."/>
        </authorList>
    </citation>
    <scope>NUCLEOTIDE SEQUENCE</scope>
</reference>
<proteinExistence type="predicted"/>
<evidence type="ECO:0000256" key="1">
    <source>
        <dbReference type="SAM" id="MobiDB-lite"/>
    </source>
</evidence>
<keyword evidence="3" id="KW-1185">Reference proteome</keyword>
<comment type="caution">
    <text evidence="2">The sequence shown here is derived from an EMBL/GenBank/DDBJ whole genome shotgun (WGS) entry which is preliminary data.</text>
</comment>
<evidence type="ECO:0000313" key="2">
    <source>
        <dbReference type="EMBL" id="CAH2086487.1"/>
    </source>
</evidence>
<name>A0AAU9TK25_EUPED</name>
<protein>
    <submittedName>
        <fullName evidence="2">Uncharacterized protein</fullName>
    </submittedName>
</protein>
<dbReference type="AlphaFoldDB" id="A0AAU9TK25"/>
<feature type="region of interest" description="Disordered" evidence="1">
    <location>
        <begin position="62"/>
        <end position="82"/>
    </location>
</feature>
<accession>A0AAU9TK25</accession>
<evidence type="ECO:0000313" key="3">
    <source>
        <dbReference type="Proteomes" id="UP001153954"/>
    </source>
</evidence>
<organism evidence="2 3">
    <name type="scientific">Euphydryas editha</name>
    <name type="common">Edith's checkerspot</name>
    <dbReference type="NCBI Taxonomy" id="104508"/>
    <lineage>
        <taxon>Eukaryota</taxon>
        <taxon>Metazoa</taxon>
        <taxon>Ecdysozoa</taxon>
        <taxon>Arthropoda</taxon>
        <taxon>Hexapoda</taxon>
        <taxon>Insecta</taxon>
        <taxon>Pterygota</taxon>
        <taxon>Neoptera</taxon>
        <taxon>Endopterygota</taxon>
        <taxon>Lepidoptera</taxon>
        <taxon>Glossata</taxon>
        <taxon>Ditrysia</taxon>
        <taxon>Papilionoidea</taxon>
        <taxon>Nymphalidae</taxon>
        <taxon>Nymphalinae</taxon>
        <taxon>Euphydryas</taxon>
    </lineage>
</organism>
<dbReference type="Proteomes" id="UP001153954">
    <property type="component" value="Unassembled WGS sequence"/>
</dbReference>
<sequence length="82" mass="9558">MKKIEFVLYENGKTLDTIEKETYTEGTELVKSLEEFRQIINLTLTKKIEDGEILEDYIEDDFDSSEGGEETVQPINPKKRKI</sequence>
<dbReference type="EMBL" id="CAKOGL010000005">
    <property type="protein sequence ID" value="CAH2086487.1"/>
    <property type="molecule type" value="Genomic_DNA"/>
</dbReference>